<dbReference type="EMBL" id="MK697702">
    <property type="protein sequence ID" value="QHR91696.1"/>
    <property type="molecule type" value="Genomic_DNA"/>
</dbReference>
<evidence type="ECO:0000313" key="1">
    <source>
        <dbReference type="EMBL" id="QHR91696.1"/>
    </source>
</evidence>
<keyword evidence="1" id="KW-0496">Mitochondrion</keyword>
<dbReference type="AlphaFoldDB" id="A0A6B9XX37"/>
<organism evidence="1">
    <name type="scientific">Picea sitchensis</name>
    <name type="common">Sitka spruce</name>
    <name type="synonym">Pinus sitchensis</name>
    <dbReference type="NCBI Taxonomy" id="3332"/>
    <lineage>
        <taxon>Eukaryota</taxon>
        <taxon>Viridiplantae</taxon>
        <taxon>Streptophyta</taxon>
        <taxon>Embryophyta</taxon>
        <taxon>Tracheophyta</taxon>
        <taxon>Spermatophyta</taxon>
        <taxon>Pinopsida</taxon>
        <taxon>Pinidae</taxon>
        <taxon>Conifers I</taxon>
        <taxon>Pinales</taxon>
        <taxon>Pinaceae</taxon>
        <taxon>Picea</taxon>
    </lineage>
</organism>
<name>A0A6B9XX37_PICSI</name>
<gene>
    <name evidence="1" type="primary">orf05764</name>
    <name evidence="1" type="ORF">Q903MT_gene5732</name>
</gene>
<geneLocation type="mitochondrion" evidence="1"/>
<proteinExistence type="predicted"/>
<sequence>MFLQVMGLYQLTLLFTPLLLPFLMAFKLALTEGTLQALELEFTLQTMDLYLGLGLHLDHHI</sequence>
<reference evidence="1" key="1">
    <citation type="submission" date="2019-03" db="EMBL/GenBank/DDBJ databases">
        <title>Largest Complete Mitochondrial Genome of a Gymnosperm, Sitka Spruce (Picea sitchensis), Indicates Complex Physical Structure.</title>
        <authorList>
            <person name="Jackman S.D."/>
            <person name="Coombe L."/>
            <person name="Warren R."/>
            <person name="Kirk H."/>
            <person name="Trinh E."/>
            <person name="McLeod T."/>
            <person name="Pleasance S."/>
            <person name="Pandoh P."/>
            <person name="Zhao Y."/>
            <person name="Coope R."/>
            <person name="Bousquet J."/>
            <person name="Bohlmann J.C."/>
            <person name="Jones S.J.M."/>
            <person name="Birol I."/>
        </authorList>
    </citation>
    <scope>NUCLEOTIDE SEQUENCE</scope>
    <source>
        <strain evidence="1">Q903</strain>
    </source>
</reference>
<protein>
    <submittedName>
        <fullName evidence="1">Uncharacterized protein</fullName>
    </submittedName>
</protein>
<accession>A0A6B9XX37</accession>